<dbReference type="EMBL" id="CP092625">
    <property type="protein sequence ID" value="UMM41086.1"/>
    <property type="molecule type" value="Genomic_DNA"/>
</dbReference>
<dbReference type="SMART" id="SM00220">
    <property type="entry name" value="S_TKc"/>
    <property type="match status" value="1"/>
</dbReference>
<keyword evidence="3" id="KW-1185">Reference proteome</keyword>
<dbReference type="GO" id="GO:0005524">
    <property type="term" value="F:ATP binding"/>
    <property type="evidence" value="ECO:0007669"/>
    <property type="project" value="InterPro"/>
</dbReference>
<dbReference type="GO" id="GO:0004672">
    <property type="term" value="F:protein kinase activity"/>
    <property type="evidence" value="ECO:0007669"/>
    <property type="project" value="InterPro"/>
</dbReference>
<name>A0AAE9F8R2_CAEBR</name>
<reference evidence="2 3" key="1">
    <citation type="submission" date="2022-04" db="EMBL/GenBank/DDBJ databases">
        <title>Chromosome-level reference genomes for two strains of Caenorhabditis briggsae: an improved platform for comparative genomics.</title>
        <authorList>
            <person name="Stevens L."/>
            <person name="Andersen E."/>
        </authorList>
    </citation>
    <scope>NUCLEOTIDE SEQUENCE [LARGE SCALE GENOMIC DNA]</scope>
    <source>
        <strain evidence="2">VX34</strain>
        <tissue evidence="2">Whole-organism</tissue>
    </source>
</reference>
<dbReference type="PROSITE" id="PS50011">
    <property type="entry name" value="PROTEIN_KINASE_DOM"/>
    <property type="match status" value="1"/>
</dbReference>
<dbReference type="InterPro" id="IPR000719">
    <property type="entry name" value="Prot_kinase_dom"/>
</dbReference>
<gene>
    <name evidence="2" type="ORF">L5515_017505</name>
</gene>
<protein>
    <recommendedName>
        <fullName evidence="1">Protein kinase domain-containing protein</fullName>
    </recommendedName>
</protein>
<evidence type="ECO:0000313" key="3">
    <source>
        <dbReference type="Proteomes" id="UP000829354"/>
    </source>
</evidence>
<dbReference type="InterPro" id="IPR011009">
    <property type="entry name" value="Kinase-like_dom_sf"/>
</dbReference>
<evidence type="ECO:0000313" key="2">
    <source>
        <dbReference type="EMBL" id="UMM41086.1"/>
    </source>
</evidence>
<dbReference type="AlphaFoldDB" id="A0AAE9F8R2"/>
<dbReference type="Gene3D" id="1.10.510.10">
    <property type="entry name" value="Transferase(Phosphotransferase) domain 1"/>
    <property type="match status" value="1"/>
</dbReference>
<sequence>MTGVLAFLYITYPHTYKDAQRGTLIRDNALLRMDLRRKYIPNRYIFPQLLNIGSHGVICTVSESNHPNQMFVAKAHRKFQTIRQEIMNYRYVQSLSGFARCYDAFTMPLSDNANLTRSRFCHIMITEHVGECLQDILKRSGVINQKNVITLGYKLFYIVESLHAARLVHRNISLKNVMLQRMSNGEVRMLLIGLDDALPLDPSPVDNFDVVSQDSSPFVDDGNPYQKFDDFISGIYLILRLSGIDIFENTGGDFRRIANQKQRFHQNPHGFLNNENAWIGHLYNEIQAQRVNGYNHYHIFQNFQQAIPNFVPVYNETIFLS</sequence>
<proteinExistence type="predicted"/>
<evidence type="ECO:0000259" key="1">
    <source>
        <dbReference type="PROSITE" id="PS50011"/>
    </source>
</evidence>
<organism evidence="2 3">
    <name type="scientific">Caenorhabditis briggsae</name>
    <dbReference type="NCBI Taxonomy" id="6238"/>
    <lineage>
        <taxon>Eukaryota</taxon>
        <taxon>Metazoa</taxon>
        <taxon>Ecdysozoa</taxon>
        <taxon>Nematoda</taxon>
        <taxon>Chromadorea</taxon>
        <taxon>Rhabditida</taxon>
        <taxon>Rhabditina</taxon>
        <taxon>Rhabditomorpha</taxon>
        <taxon>Rhabditoidea</taxon>
        <taxon>Rhabditidae</taxon>
        <taxon>Peloderinae</taxon>
        <taxon>Caenorhabditis</taxon>
    </lineage>
</organism>
<accession>A0AAE9F8R2</accession>
<dbReference type="Proteomes" id="UP000829354">
    <property type="component" value="Chromosome X"/>
</dbReference>
<feature type="domain" description="Protein kinase" evidence="1">
    <location>
        <begin position="44"/>
        <end position="321"/>
    </location>
</feature>
<dbReference type="SUPFAM" id="SSF56112">
    <property type="entry name" value="Protein kinase-like (PK-like)"/>
    <property type="match status" value="1"/>
</dbReference>